<dbReference type="GO" id="GO:0016706">
    <property type="term" value="F:2-oxoglutarate-dependent dioxygenase activity"/>
    <property type="evidence" value="ECO:0007669"/>
    <property type="project" value="UniProtKB-ARBA"/>
</dbReference>
<evidence type="ECO:0000313" key="4">
    <source>
        <dbReference type="Proteomes" id="UP000317093"/>
    </source>
</evidence>
<dbReference type="GO" id="GO:0005506">
    <property type="term" value="F:iron ion binding"/>
    <property type="evidence" value="ECO:0007669"/>
    <property type="project" value="UniProtKB-ARBA"/>
</dbReference>
<dbReference type="SUPFAM" id="SSF51197">
    <property type="entry name" value="Clavaminate synthase-like"/>
    <property type="match status" value="1"/>
</dbReference>
<evidence type="ECO:0000256" key="1">
    <source>
        <dbReference type="ARBA" id="ARBA00001954"/>
    </source>
</evidence>
<proteinExistence type="predicted"/>
<evidence type="ECO:0000313" key="3">
    <source>
        <dbReference type="EMBL" id="QDU61776.1"/>
    </source>
</evidence>
<dbReference type="InterPro" id="IPR008775">
    <property type="entry name" value="Phytyl_CoA_dOase-like"/>
</dbReference>
<comment type="cofactor">
    <cofactor evidence="1">
        <name>Fe(2+)</name>
        <dbReference type="ChEBI" id="CHEBI:29033"/>
    </cofactor>
</comment>
<keyword evidence="3" id="KW-0560">Oxidoreductase</keyword>
<protein>
    <submittedName>
        <fullName evidence="3">Phytanoyl-CoA dioxygenase (PhyH)</fullName>
    </submittedName>
</protein>
<reference evidence="3 4" key="1">
    <citation type="submission" date="2019-02" db="EMBL/GenBank/DDBJ databases">
        <title>Deep-cultivation of Planctomycetes and their phenomic and genomic characterization uncovers novel biology.</title>
        <authorList>
            <person name="Wiegand S."/>
            <person name="Jogler M."/>
            <person name="Boedeker C."/>
            <person name="Pinto D."/>
            <person name="Vollmers J."/>
            <person name="Rivas-Marin E."/>
            <person name="Kohn T."/>
            <person name="Peeters S.H."/>
            <person name="Heuer A."/>
            <person name="Rast P."/>
            <person name="Oberbeckmann S."/>
            <person name="Bunk B."/>
            <person name="Jeske O."/>
            <person name="Meyerdierks A."/>
            <person name="Storesund J.E."/>
            <person name="Kallscheuer N."/>
            <person name="Luecker S."/>
            <person name="Lage O.M."/>
            <person name="Pohl T."/>
            <person name="Merkel B.J."/>
            <person name="Hornburger P."/>
            <person name="Mueller R.-W."/>
            <person name="Bruemmer F."/>
            <person name="Labrenz M."/>
            <person name="Spormann A.M."/>
            <person name="Op den Camp H."/>
            <person name="Overmann J."/>
            <person name="Amann R."/>
            <person name="Jetten M.S.M."/>
            <person name="Mascher T."/>
            <person name="Medema M.H."/>
            <person name="Devos D.P."/>
            <person name="Kaster A.-K."/>
            <person name="Ovreas L."/>
            <person name="Rohde M."/>
            <person name="Galperin M.Y."/>
            <person name="Jogler C."/>
        </authorList>
    </citation>
    <scope>NUCLEOTIDE SEQUENCE [LARGE SCALE GENOMIC DNA]</scope>
    <source>
        <strain evidence="3 4">Pan216</strain>
    </source>
</reference>
<dbReference type="Gene3D" id="2.60.120.620">
    <property type="entry name" value="q2cbj1_9rhob like domain"/>
    <property type="match status" value="1"/>
</dbReference>
<accession>A0A518B4C1</accession>
<dbReference type="EMBL" id="CP036279">
    <property type="protein sequence ID" value="QDU61776.1"/>
    <property type="molecule type" value="Genomic_DNA"/>
</dbReference>
<dbReference type="AlphaFoldDB" id="A0A518B4C1"/>
<keyword evidence="4" id="KW-1185">Reference proteome</keyword>
<gene>
    <name evidence="3" type="ORF">Pan216_26410</name>
</gene>
<dbReference type="PANTHER" id="PTHR20883">
    <property type="entry name" value="PHYTANOYL-COA DIOXYGENASE DOMAIN CONTAINING 1"/>
    <property type="match status" value="1"/>
</dbReference>
<feature type="region of interest" description="Disordered" evidence="2">
    <location>
        <begin position="1"/>
        <end position="20"/>
    </location>
</feature>
<dbReference type="PANTHER" id="PTHR20883:SF48">
    <property type="entry name" value="ECTOINE DIOXYGENASE"/>
    <property type="match status" value="1"/>
</dbReference>
<sequence length="316" mass="35115">MSPVREVPTNHPASRAGTVRKKTDVTTTVGVGIGFALDGARHFRMPVSRPPRSHLHEIEQHMDALTPGELEFFQENGFLVLQQLAPVALVERLGLLTEELASIADPPVEYEASVGYPGAPESQASPGGRTVRRLRHAVSRHPLFLEWACSPAIAQRLRPLLGDQLVLPLAHHNCIMLKDPTFSSDTDWHQDCRYWNYERTDLVSVQLALNDLTATTGSLHFLPGSHRIDFGPDRLDEEKFLRLDHPANQELLASVVETELAAGDVVLFHARTFHAASRNRSDQPRRSVIFTYHCADNRPMPGSRSAASPEIIIPCD</sequence>
<dbReference type="KEGG" id="knv:Pan216_26410"/>
<name>A0A518B4C1_9BACT</name>
<dbReference type="RefSeq" id="WP_419193671.1">
    <property type="nucleotide sequence ID" value="NZ_CP036279.1"/>
</dbReference>
<organism evidence="3 4">
    <name type="scientific">Kolteria novifilia</name>
    <dbReference type="NCBI Taxonomy" id="2527975"/>
    <lineage>
        <taxon>Bacteria</taxon>
        <taxon>Pseudomonadati</taxon>
        <taxon>Planctomycetota</taxon>
        <taxon>Planctomycetia</taxon>
        <taxon>Kolteriales</taxon>
        <taxon>Kolteriaceae</taxon>
        <taxon>Kolteria</taxon>
    </lineage>
</organism>
<keyword evidence="3" id="KW-0223">Dioxygenase</keyword>
<dbReference type="Proteomes" id="UP000317093">
    <property type="component" value="Chromosome"/>
</dbReference>
<dbReference type="Pfam" id="PF05721">
    <property type="entry name" value="PhyH"/>
    <property type="match status" value="1"/>
</dbReference>
<evidence type="ECO:0000256" key="2">
    <source>
        <dbReference type="SAM" id="MobiDB-lite"/>
    </source>
</evidence>